<feature type="domain" description="HTH cro/C1-type" evidence="1">
    <location>
        <begin position="91"/>
        <end position="145"/>
    </location>
</feature>
<dbReference type="NCBIfam" id="TIGR00270">
    <property type="entry name" value="multiprotein bridging factor aMBF1"/>
    <property type="match status" value="1"/>
</dbReference>
<dbReference type="InterPro" id="IPR058562">
    <property type="entry name" value="MJ0586_N"/>
</dbReference>
<dbReference type="Gene3D" id="1.10.260.40">
    <property type="entry name" value="lambda repressor-like DNA-binding domains"/>
    <property type="match status" value="1"/>
</dbReference>
<dbReference type="RefSeq" id="WP_148689932.1">
    <property type="nucleotide sequence ID" value="NZ_LT671858.1"/>
</dbReference>
<dbReference type="PROSITE" id="PS50943">
    <property type="entry name" value="HTH_CROC1"/>
    <property type="match status" value="1"/>
</dbReference>
<dbReference type="SMART" id="SM00530">
    <property type="entry name" value="HTH_XRE"/>
    <property type="match status" value="1"/>
</dbReference>
<accession>A0A1N5VDR6</accession>
<dbReference type="InterPro" id="IPR001387">
    <property type="entry name" value="Cro/C1-type_HTH"/>
</dbReference>
<dbReference type="GO" id="GO:0003677">
    <property type="term" value="F:DNA binding"/>
    <property type="evidence" value="ECO:0007669"/>
    <property type="project" value="InterPro"/>
</dbReference>
<reference evidence="2 3" key="1">
    <citation type="submission" date="2016-04" db="EMBL/GenBank/DDBJ databases">
        <authorList>
            <person name="Evans L.H."/>
            <person name="Alamgir A."/>
            <person name="Owens N."/>
            <person name="Weber N.D."/>
            <person name="Virtaneva K."/>
            <person name="Barbian K."/>
            <person name="Babar A."/>
            <person name="Rosenke K."/>
        </authorList>
    </citation>
    <scope>NUCLEOTIDE SEQUENCE [LARGE SCALE GENOMIC DNA]</scope>
    <source>
        <strain evidence="3">S5(T) (JCM 30642 \VKM B-2941)</strain>
    </source>
</reference>
<dbReference type="Pfam" id="PF01381">
    <property type="entry name" value="HTH_3"/>
    <property type="match status" value="1"/>
</dbReference>
<evidence type="ECO:0000313" key="3">
    <source>
        <dbReference type="Proteomes" id="UP000195607"/>
    </source>
</evidence>
<sequence>MECELCGKKTDHLKKVKIDGAVMAVCSDCEKFGTPLENYRNKPVIKSVSTHSQSNISAKPVFIPQQKPRKKTTKEADIDELEIVPDFAVLIRETREKTGMTQDEFAAKIKEKRTSIAAIERGSLKPDIKTARKIELFLKIKLVEKF</sequence>
<evidence type="ECO:0000313" key="2">
    <source>
        <dbReference type="EMBL" id="SIM70345.1"/>
    </source>
</evidence>
<name>A0A1N5VDR6_9ARCH</name>
<organism evidence="2 3">
    <name type="scientific">Cuniculiplasma divulgatum</name>
    <dbReference type="NCBI Taxonomy" id="1673428"/>
    <lineage>
        <taxon>Archaea</taxon>
        <taxon>Methanobacteriati</taxon>
        <taxon>Thermoplasmatota</taxon>
        <taxon>Thermoplasmata</taxon>
        <taxon>Thermoplasmatales</taxon>
        <taxon>Cuniculiplasmataceae</taxon>
        <taxon>Cuniculiplasma</taxon>
    </lineage>
</organism>
<dbReference type="EMBL" id="LT671858">
    <property type="protein sequence ID" value="SIM70345.1"/>
    <property type="molecule type" value="Genomic_DNA"/>
</dbReference>
<dbReference type="AlphaFoldDB" id="A0A1N5VDR6"/>
<dbReference type="SUPFAM" id="SSF47413">
    <property type="entry name" value="lambda repressor-like DNA-binding domains"/>
    <property type="match status" value="1"/>
</dbReference>
<dbReference type="InterPro" id="IPR010982">
    <property type="entry name" value="Lambda_DNA-bd_dom_sf"/>
</dbReference>
<evidence type="ECO:0000259" key="1">
    <source>
        <dbReference type="PROSITE" id="PS50943"/>
    </source>
</evidence>
<dbReference type="Pfam" id="PF26602">
    <property type="entry name" value="HVO_2718_N"/>
    <property type="match status" value="1"/>
</dbReference>
<dbReference type="InterPro" id="IPR004451">
    <property type="entry name" value="MJ0586"/>
</dbReference>
<dbReference type="GeneID" id="41588562"/>
<dbReference type="Proteomes" id="UP000195607">
    <property type="component" value="Chromosome I"/>
</dbReference>
<protein>
    <submittedName>
        <fullName evidence="2">XRE family transcriptional regulator</fullName>
    </submittedName>
</protein>
<proteinExistence type="predicted"/>
<gene>
    <name evidence="2" type="ORF">CSP5_1315</name>
</gene>
<dbReference type="CDD" id="cd00093">
    <property type="entry name" value="HTH_XRE"/>
    <property type="match status" value="1"/>
</dbReference>